<evidence type="ECO:0000313" key="3">
    <source>
        <dbReference type="Proteomes" id="UP001597417"/>
    </source>
</evidence>
<proteinExistence type="predicted"/>
<organism evidence="2 3">
    <name type="scientific">Amycolatopsis pigmentata</name>
    <dbReference type="NCBI Taxonomy" id="450801"/>
    <lineage>
        <taxon>Bacteria</taxon>
        <taxon>Bacillati</taxon>
        <taxon>Actinomycetota</taxon>
        <taxon>Actinomycetes</taxon>
        <taxon>Pseudonocardiales</taxon>
        <taxon>Pseudonocardiaceae</taxon>
        <taxon>Amycolatopsis</taxon>
    </lineage>
</organism>
<sequence length="95" mass="10030">MMRNATMSGYGVATVVVEAGEISGTRAQARLAVEHGRAVILTESVVEQNSWAKAMLPRPGVYCACSLKDIVDIVRSVTAERPSSAGSLEKLLPAV</sequence>
<keyword evidence="3" id="KW-1185">Reference proteome</keyword>
<dbReference type="Pfam" id="PF02481">
    <property type="entry name" value="DNA_processg_A"/>
    <property type="match status" value="1"/>
</dbReference>
<gene>
    <name evidence="2" type="ORF">ACFSXZ_17965</name>
</gene>
<evidence type="ECO:0000259" key="1">
    <source>
        <dbReference type="Pfam" id="PF02481"/>
    </source>
</evidence>
<dbReference type="Gene3D" id="3.40.50.450">
    <property type="match status" value="1"/>
</dbReference>
<dbReference type="RefSeq" id="WP_378266508.1">
    <property type="nucleotide sequence ID" value="NZ_JBHUKR010000007.1"/>
</dbReference>
<protein>
    <submittedName>
        <fullName evidence="2">DNA-processing protein DprA</fullName>
    </submittedName>
</protein>
<reference evidence="3" key="1">
    <citation type="journal article" date="2019" name="Int. J. Syst. Evol. Microbiol.">
        <title>The Global Catalogue of Microorganisms (GCM) 10K type strain sequencing project: providing services to taxonomists for standard genome sequencing and annotation.</title>
        <authorList>
            <consortium name="The Broad Institute Genomics Platform"/>
            <consortium name="The Broad Institute Genome Sequencing Center for Infectious Disease"/>
            <person name="Wu L."/>
            <person name="Ma J."/>
        </authorList>
    </citation>
    <scope>NUCLEOTIDE SEQUENCE [LARGE SCALE GENOMIC DNA]</scope>
    <source>
        <strain evidence="3">CGMCC 4.7645</strain>
    </source>
</reference>
<dbReference type="Proteomes" id="UP001597417">
    <property type="component" value="Unassembled WGS sequence"/>
</dbReference>
<feature type="domain" description="Smf/DprA SLOG" evidence="1">
    <location>
        <begin position="2"/>
        <end position="71"/>
    </location>
</feature>
<accession>A0ABW5FTU5</accession>
<dbReference type="InterPro" id="IPR057666">
    <property type="entry name" value="DrpA_SLOG"/>
</dbReference>
<comment type="caution">
    <text evidence="2">The sequence shown here is derived from an EMBL/GenBank/DDBJ whole genome shotgun (WGS) entry which is preliminary data.</text>
</comment>
<dbReference type="EMBL" id="JBHUKR010000007">
    <property type="protein sequence ID" value="MFD2418213.1"/>
    <property type="molecule type" value="Genomic_DNA"/>
</dbReference>
<evidence type="ECO:0000313" key="2">
    <source>
        <dbReference type="EMBL" id="MFD2418213.1"/>
    </source>
</evidence>
<name>A0ABW5FTU5_9PSEU</name>